<dbReference type="Pfam" id="PF07583">
    <property type="entry name" value="PSCyt2"/>
    <property type="match status" value="1"/>
</dbReference>
<evidence type="ECO:0000313" key="3">
    <source>
        <dbReference type="EMBL" id="KKK75980.1"/>
    </source>
</evidence>
<dbReference type="EMBL" id="LAZR01055616">
    <property type="protein sequence ID" value="KKK75980.1"/>
    <property type="molecule type" value="Genomic_DNA"/>
</dbReference>
<gene>
    <name evidence="3" type="ORF">LCGC14_2868310</name>
</gene>
<evidence type="ECO:0000256" key="1">
    <source>
        <dbReference type="SAM" id="Phobius"/>
    </source>
</evidence>
<feature type="transmembrane region" description="Helical" evidence="1">
    <location>
        <begin position="12"/>
        <end position="31"/>
    </location>
</feature>
<dbReference type="PANTHER" id="PTHR35889:SF3">
    <property type="entry name" value="F-BOX DOMAIN-CONTAINING PROTEIN"/>
    <property type="match status" value="1"/>
</dbReference>
<accession>A0A0F8YQF5</accession>
<dbReference type="AlphaFoldDB" id="A0A0F8YQF5"/>
<protein>
    <recommendedName>
        <fullName evidence="2">DUF1549 domain-containing protein</fullName>
    </recommendedName>
</protein>
<comment type="caution">
    <text evidence="3">The sequence shown here is derived from an EMBL/GenBank/DDBJ whole genome shotgun (WGS) entry which is preliminary data.</text>
</comment>
<dbReference type="InterPro" id="IPR011444">
    <property type="entry name" value="DUF1549"/>
</dbReference>
<keyword evidence="1" id="KW-1133">Transmembrane helix</keyword>
<evidence type="ECO:0000259" key="2">
    <source>
        <dbReference type="Pfam" id="PF07583"/>
    </source>
</evidence>
<name>A0A0F8YQF5_9ZZZZ</name>
<keyword evidence="1" id="KW-0472">Membrane</keyword>
<dbReference type="PANTHER" id="PTHR35889">
    <property type="entry name" value="CYCLOINULO-OLIGOSACCHARIDE FRUCTANOTRANSFERASE-RELATED"/>
    <property type="match status" value="1"/>
</dbReference>
<organism evidence="3">
    <name type="scientific">marine sediment metagenome</name>
    <dbReference type="NCBI Taxonomy" id="412755"/>
    <lineage>
        <taxon>unclassified sequences</taxon>
        <taxon>metagenomes</taxon>
        <taxon>ecological metagenomes</taxon>
    </lineage>
</organism>
<reference evidence="3" key="1">
    <citation type="journal article" date="2015" name="Nature">
        <title>Complex archaea that bridge the gap between prokaryotes and eukaryotes.</title>
        <authorList>
            <person name="Spang A."/>
            <person name="Saw J.H."/>
            <person name="Jorgensen S.L."/>
            <person name="Zaremba-Niedzwiedzka K."/>
            <person name="Martijn J."/>
            <person name="Lind A.E."/>
            <person name="van Eijk R."/>
            <person name="Schleper C."/>
            <person name="Guy L."/>
            <person name="Ettema T.J."/>
        </authorList>
    </citation>
    <scope>NUCLEOTIDE SEQUENCE</scope>
</reference>
<feature type="domain" description="DUF1549" evidence="2">
    <location>
        <begin position="25"/>
        <end position="117"/>
    </location>
</feature>
<keyword evidence="1" id="KW-0812">Transmembrane</keyword>
<sequence>MDTLEQVRGAGFRFPLIGAAMAIFMFSLAGLPPTADQVREFLADERDSRTKRDELIDRLIGCDDYIEHWTNRWADLMQVNRKYLGVEGAKAFRDWIRGQVADNTPYDQFAYKLLTASGSNRENP</sequence>
<feature type="non-terminal residue" evidence="3">
    <location>
        <position position="124"/>
    </location>
</feature>
<proteinExistence type="predicted"/>